<evidence type="ECO:0000313" key="1">
    <source>
        <dbReference type="EMBL" id="MBX01210.1"/>
    </source>
</evidence>
<proteinExistence type="predicted"/>
<accession>A0A2P2K659</accession>
<organism evidence="1">
    <name type="scientific">Rhizophora mucronata</name>
    <name type="common">Asiatic mangrove</name>
    <dbReference type="NCBI Taxonomy" id="61149"/>
    <lineage>
        <taxon>Eukaryota</taxon>
        <taxon>Viridiplantae</taxon>
        <taxon>Streptophyta</taxon>
        <taxon>Embryophyta</taxon>
        <taxon>Tracheophyta</taxon>
        <taxon>Spermatophyta</taxon>
        <taxon>Magnoliopsida</taxon>
        <taxon>eudicotyledons</taxon>
        <taxon>Gunneridae</taxon>
        <taxon>Pentapetalae</taxon>
        <taxon>rosids</taxon>
        <taxon>fabids</taxon>
        <taxon>Malpighiales</taxon>
        <taxon>Rhizophoraceae</taxon>
        <taxon>Rhizophora</taxon>
    </lineage>
</organism>
<sequence length="63" mass="7201">MFFFVVPLEPSARRLGVSKIFRTSSSKHCCTLMRVLALHSIRRHPYSLAKFMPSLFVTTLSLS</sequence>
<name>A0A2P2K659_RHIMU</name>
<reference evidence="1" key="1">
    <citation type="submission" date="2018-02" db="EMBL/GenBank/DDBJ databases">
        <title>Rhizophora mucronata_Transcriptome.</title>
        <authorList>
            <person name="Meera S.P."/>
            <person name="Sreeshan A."/>
            <person name="Augustine A."/>
        </authorList>
    </citation>
    <scope>NUCLEOTIDE SEQUENCE</scope>
    <source>
        <tissue evidence="1">Leaf</tissue>
    </source>
</reference>
<dbReference type="EMBL" id="GGEC01020726">
    <property type="protein sequence ID" value="MBX01210.1"/>
    <property type="molecule type" value="Transcribed_RNA"/>
</dbReference>
<dbReference type="AlphaFoldDB" id="A0A2P2K659"/>
<protein>
    <submittedName>
        <fullName evidence="1">Uncharacterized protein MANES_12G156300</fullName>
    </submittedName>
</protein>